<keyword evidence="2 6" id="KW-0812">Transmembrane</keyword>
<feature type="transmembrane region" description="Helical" evidence="6">
    <location>
        <begin position="1723"/>
        <end position="1742"/>
    </location>
</feature>
<keyword evidence="9" id="KW-1185">Reference proteome</keyword>
<evidence type="ECO:0000256" key="4">
    <source>
        <dbReference type="ARBA" id="ARBA00023136"/>
    </source>
</evidence>
<feature type="compositionally biased region" description="Basic and acidic residues" evidence="5">
    <location>
        <begin position="134"/>
        <end position="144"/>
    </location>
</feature>
<name>A0ABD3NB41_9STRA</name>
<feature type="transmembrane region" description="Helical" evidence="6">
    <location>
        <begin position="1528"/>
        <end position="1547"/>
    </location>
</feature>
<feature type="region of interest" description="Disordered" evidence="5">
    <location>
        <begin position="602"/>
        <end position="633"/>
    </location>
</feature>
<dbReference type="EMBL" id="JALLPJ020001242">
    <property type="protein sequence ID" value="KAL3773217.1"/>
    <property type="molecule type" value="Genomic_DNA"/>
</dbReference>
<feature type="transmembrane region" description="Helical" evidence="6">
    <location>
        <begin position="1422"/>
        <end position="1443"/>
    </location>
</feature>
<feature type="compositionally biased region" description="Acidic residues" evidence="5">
    <location>
        <begin position="169"/>
        <end position="186"/>
    </location>
</feature>
<feature type="region of interest" description="Disordered" evidence="5">
    <location>
        <begin position="245"/>
        <end position="270"/>
    </location>
</feature>
<keyword evidence="4 6" id="KW-0472">Membrane</keyword>
<comment type="subcellular location">
    <subcellularLocation>
        <location evidence="1">Membrane</location>
        <topology evidence="1">Multi-pass membrane protein</topology>
    </subcellularLocation>
</comment>
<sequence length="1750" mass="195016">MVGFGSSLRMSRRRGWEDAYLDYASLRLLLTQIEAVYEEEDWKRGGSTNNLSKLDDDELGWLRSADTDDQEELPGLIGQVWRMFSRSHRRRRRVQRQRREQARAWESMDEEENGSNWVVAANRSHSSPRRNKKDKASHSLDKRGWRSPGVTDYRDELFLVSDDDIAFGCDEEDDDDWEDTDAEDSGDEMHEERVRVDSSSSEYDNLNFDRRHDTGRLQTLAEEQRCNSGASMSANEVFLDEKEEAAVAGRSRNNSLAHSTHESPDANLEPHIQDGPLDTVQSGRPETPVGEDVKFLDETNTSRYETFASVAAKKGVTTTDITPGSPVQSWLDFIPGFMGKKAKPNDKKQTAKNIEAPASPKTSPALGFAESLTPAKHHHSPVSAGSTVKYRYDDDQHSNEPITPNSLYTSHFNYKPTATSLGLSMPTTPLSLSPVVDKTSLSLKQSTDGSGFGVSLNSSLLPSNETTGLLTTSSSFRNFYGQQSQQSITPTRDNRRNASISSAQYQFYSFQDNHDEHEEHYETDNKQSHGLDMRKNHNMFSYYDDGYFSVRSQNTQQHHKSDNPAHLRLPSLSAVPEHPHGQTENTGGFIMNFLLGRADEPEAGSTQGLVRKSSSGRKRKVNMKRKRERMRRQRELQRRRELVPDNLRVAHVRASAITERFRGLLRAEVEKIILFANSRLGELSDTIGSLRYSSYEEGNQSVRRAFPNLDDGGIHPCSSSDDDEGDSISCASSEENHHEQAQFDQSDREKRHNRYESDSSNEKGIATKRQLVVRDRLRISRPLFQKAGFLGEDFSLLSAVDEADAYTAIGVELMHLLKFVCVNIIAVRKICKKHDRLLSNRMLGDYYHQQIKQIFKSNDRPSRQKYSDQIQTPQFGLLLSKPTGLESTGGYTLGIFDAKIQEIANSTTMQTVSSTLAVALAEAEASQSRSLQLKLGATLESKSSTFDEASTVPEEIPSSKQSPFTTKRLRDAVSYQIGGHCFRADDESSAGTPEEVEEDSHAKDVSLTRLQFVVTSVFGLREAARNKTSLFEHHASRLLMTSTGPNIVGDGLAGCARETLDFLCSYNPDKAYLLSTDSLYSSLKLGRERAMGLVMTSTLSAAASREASSLAIRRNAVGSHQDVSSDNLGCRRILRLNTISAVLFVANYYATMPSAYMFALELDTRSSQSLLSAVANLSSIFACFIHAKMISKRHSLVKSHVIDLSFFRVPLMLSAVCSVIGNVLYSYSLSMKSFRLALLARFLFGLGTSELLNRHLLTVALPHDALNREVAVFMKRTLAATSVGLLFGSLFDLRVKDEVVHFLDPVGVRTIHLGSSLIQNMNMPALTMSSDDTSLNALNRSVDIPLPVAVAAQSNASIANETAQALAGIVQHSSVADVLPDTIKNSTVNTGDVYLPPLPLPSNSLQVRLPFGEHRLLSVGDIGYIFAVLWGLHLIGLLLLYDVPKRSALEDRSKHEHKVLLEEADDDEEDTFDESGDNVFTKDNIANDAGSSHGDESLDGTFEKLQTMSRRSVNYGSKHSYAESLNNIWRLVLSNVAFPTTVALLFLAKATIEVLLCSGGTILNRYYAWSGALAGLFMGVVASTLLPINLWLSEEKNLVERKIIKGALRVSKYGMFFMINYEAIFFLIRNIIKNEKKWVMPAIYDDVFGILQYTLGFCLVFVSVSFLESSTLTLMSKVSPVHLRKYVIDNSCIVVLLSLLSRLVGDLLISAVDVSSWVFCSDIINSLLFPLLIGFMAGEYLIRKHYFFLI</sequence>
<feature type="compositionally biased region" description="Basic residues" evidence="5">
    <location>
        <begin position="614"/>
        <end position="632"/>
    </location>
</feature>
<dbReference type="Proteomes" id="UP001530400">
    <property type="component" value="Unassembled WGS sequence"/>
</dbReference>
<dbReference type="InterPro" id="IPR051068">
    <property type="entry name" value="MFS_Domain-Containing_Protein"/>
</dbReference>
<feature type="transmembrane region" description="Helical" evidence="6">
    <location>
        <begin position="1652"/>
        <end position="1674"/>
    </location>
</feature>
<protein>
    <recommendedName>
        <fullName evidence="7">SPX domain-containing protein</fullName>
    </recommendedName>
</protein>
<proteinExistence type="predicted"/>
<feature type="domain" description="SPX" evidence="7">
    <location>
        <begin position="511"/>
        <end position="848"/>
    </location>
</feature>
<reference evidence="8 9" key="1">
    <citation type="submission" date="2024-10" db="EMBL/GenBank/DDBJ databases">
        <title>Updated reference genomes for cyclostephanoid diatoms.</title>
        <authorList>
            <person name="Roberts W.R."/>
            <person name="Alverson A.J."/>
        </authorList>
    </citation>
    <scope>NUCLEOTIDE SEQUENCE [LARGE SCALE GENOMIC DNA]</scope>
    <source>
        <strain evidence="8 9">AJA010-31</strain>
    </source>
</reference>
<feature type="region of interest" description="Disordered" evidence="5">
    <location>
        <begin position="169"/>
        <end position="208"/>
    </location>
</feature>
<dbReference type="PANTHER" id="PTHR23510">
    <property type="entry name" value="INNER MEMBRANE TRANSPORT PROTEIN YAJR"/>
    <property type="match status" value="1"/>
</dbReference>
<evidence type="ECO:0000256" key="2">
    <source>
        <dbReference type="ARBA" id="ARBA00022692"/>
    </source>
</evidence>
<evidence type="ECO:0000256" key="3">
    <source>
        <dbReference type="ARBA" id="ARBA00022989"/>
    </source>
</evidence>
<evidence type="ECO:0000313" key="9">
    <source>
        <dbReference type="Proteomes" id="UP001530400"/>
    </source>
</evidence>
<feature type="compositionally biased region" description="Basic and acidic residues" evidence="5">
    <location>
        <begin position="734"/>
        <end position="761"/>
    </location>
</feature>
<organism evidence="8 9">
    <name type="scientific">Cyclotella atomus</name>
    <dbReference type="NCBI Taxonomy" id="382360"/>
    <lineage>
        <taxon>Eukaryota</taxon>
        <taxon>Sar</taxon>
        <taxon>Stramenopiles</taxon>
        <taxon>Ochrophyta</taxon>
        <taxon>Bacillariophyta</taxon>
        <taxon>Coscinodiscophyceae</taxon>
        <taxon>Thalassiosirophycidae</taxon>
        <taxon>Stephanodiscales</taxon>
        <taxon>Stephanodiscaceae</taxon>
        <taxon>Cyclotella</taxon>
    </lineage>
</organism>
<evidence type="ECO:0000259" key="7">
    <source>
        <dbReference type="PROSITE" id="PS51382"/>
    </source>
</evidence>
<accession>A0ABD3NB41</accession>
<feature type="transmembrane region" description="Helical" evidence="6">
    <location>
        <begin position="1567"/>
        <end position="1592"/>
    </location>
</feature>
<evidence type="ECO:0000256" key="5">
    <source>
        <dbReference type="SAM" id="MobiDB-lite"/>
    </source>
</evidence>
<keyword evidence="3 6" id="KW-1133">Transmembrane helix</keyword>
<dbReference type="GO" id="GO:0016020">
    <property type="term" value="C:membrane"/>
    <property type="evidence" value="ECO:0007669"/>
    <property type="project" value="UniProtKB-SubCell"/>
</dbReference>
<gene>
    <name evidence="8" type="ORF">ACHAWO_005056</name>
</gene>
<evidence type="ECO:0000256" key="6">
    <source>
        <dbReference type="SAM" id="Phobius"/>
    </source>
</evidence>
<feature type="compositionally biased region" description="Basic and acidic residues" evidence="5">
    <location>
        <begin position="187"/>
        <end position="196"/>
    </location>
</feature>
<dbReference type="PROSITE" id="PS51382">
    <property type="entry name" value="SPX"/>
    <property type="match status" value="1"/>
</dbReference>
<evidence type="ECO:0000313" key="8">
    <source>
        <dbReference type="EMBL" id="KAL3773217.1"/>
    </source>
</evidence>
<dbReference type="InterPro" id="IPR004331">
    <property type="entry name" value="SPX_dom"/>
</dbReference>
<feature type="transmembrane region" description="Helical" evidence="6">
    <location>
        <begin position="1686"/>
        <end position="1703"/>
    </location>
</feature>
<comment type="caution">
    <text evidence="8">The sequence shown here is derived from an EMBL/GenBank/DDBJ whole genome shotgun (WGS) entry which is preliminary data.</text>
</comment>
<feature type="region of interest" description="Disordered" evidence="5">
    <location>
        <begin position="341"/>
        <end position="367"/>
    </location>
</feature>
<feature type="region of interest" description="Disordered" evidence="5">
    <location>
        <begin position="102"/>
        <end position="146"/>
    </location>
</feature>
<dbReference type="PANTHER" id="PTHR23510:SF64">
    <property type="entry name" value="INNER MEMBRANE TRANSPORT PROTEIN YAJR"/>
    <property type="match status" value="1"/>
</dbReference>
<feature type="region of interest" description="Disordered" evidence="5">
    <location>
        <begin position="706"/>
        <end position="763"/>
    </location>
</feature>
<evidence type="ECO:0000256" key="1">
    <source>
        <dbReference type="ARBA" id="ARBA00004141"/>
    </source>
</evidence>
<feature type="region of interest" description="Disordered" evidence="5">
    <location>
        <begin position="553"/>
        <end position="585"/>
    </location>
</feature>
<feature type="transmembrane region" description="Helical" evidence="6">
    <location>
        <begin position="1613"/>
        <end position="1632"/>
    </location>
</feature>